<feature type="transmembrane region" description="Helical" evidence="1">
    <location>
        <begin position="20"/>
        <end position="41"/>
    </location>
</feature>
<organism evidence="2 3">
    <name type="scientific">Sphingomonas hankyongi</name>
    <dbReference type="NCBI Taxonomy" id="2908209"/>
    <lineage>
        <taxon>Bacteria</taxon>
        <taxon>Pseudomonadati</taxon>
        <taxon>Pseudomonadota</taxon>
        <taxon>Alphaproteobacteria</taxon>
        <taxon>Sphingomonadales</taxon>
        <taxon>Sphingomonadaceae</taxon>
        <taxon>Sphingomonas</taxon>
    </lineage>
</organism>
<evidence type="ECO:0000256" key="1">
    <source>
        <dbReference type="SAM" id="Phobius"/>
    </source>
</evidence>
<dbReference type="EMBL" id="JAMGBE010000002">
    <property type="protein sequence ID" value="MCL6729506.1"/>
    <property type="molecule type" value="Genomic_DNA"/>
</dbReference>
<comment type="caution">
    <text evidence="2">The sequence shown here is derived from an EMBL/GenBank/DDBJ whole genome shotgun (WGS) entry which is preliminary data.</text>
</comment>
<accession>A0ABT0S1A1</accession>
<gene>
    <name evidence="2" type="ORF">LZ538_05465</name>
</gene>
<name>A0ABT0S1A1_9SPHN</name>
<keyword evidence="1" id="KW-0812">Transmembrane</keyword>
<dbReference type="Proteomes" id="UP001165342">
    <property type="component" value="Unassembled WGS sequence"/>
</dbReference>
<keyword evidence="1" id="KW-1133">Transmembrane helix</keyword>
<dbReference type="RefSeq" id="WP_249831003.1">
    <property type="nucleotide sequence ID" value="NZ_JAMGBE010000002.1"/>
</dbReference>
<sequence>MSEPASSISQDSKRGGFGPLLSKIALELFIVFVGVSAAFAVENYRDARAQDGRREAVYRALDRELKQMAETHGPMMHRRITEQLDAWDKAVARGEKPIPPAFRIPDAERPPTGVWNAAIATGTIELVEPELMFELARFYTRAETVGDLYQRYSAAAQVDVWPYLKDGPSAFWEPDGQLKHEIAADIQRLRDFRDWQGRLSEEARLVRKRLAQASND</sequence>
<reference evidence="2" key="1">
    <citation type="submission" date="2022-05" db="EMBL/GenBank/DDBJ databases">
        <authorList>
            <person name="Jo J.-H."/>
            <person name="Im W.-T."/>
        </authorList>
    </citation>
    <scope>NUCLEOTIDE SEQUENCE</scope>
    <source>
        <strain evidence="2">SE220</strain>
    </source>
</reference>
<proteinExistence type="predicted"/>
<evidence type="ECO:0000313" key="2">
    <source>
        <dbReference type="EMBL" id="MCL6729506.1"/>
    </source>
</evidence>
<protein>
    <submittedName>
        <fullName evidence="2">Uncharacterized protein</fullName>
    </submittedName>
</protein>
<evidence type="ECO:0000313" key="3">
    <source>
        <dbReference type="Proteomes" id="UP001165342"/>
    </source>
</evidence>
<keyword evidence="3" id="KW-1185">Reference proteome</keyword>
<keyword evidence="1" id="KW-0472">Membrane</keyword>